<gene>
    <name evidence="1" type="ORF">G5S42_22665</name>
</gene>
<evidence type="ECO:0000313" key="1">
    <source>
        <dbReference type="EMBL" id="NUY02440.1"/>
    </source>
</evidence>
<proteinExistence type="predicted"/>
<dbReference type="AlphaFoldDB" id="A0A7Y6K103"/>
<evidence type="ECO:0000313" key="2">
    <source>
        <dbReference type="Proteomes" id="UP000594380"/>
    </source>
</evidence>
<dbReference type="EMBL" id="JAALDK010000001">
    <property type="protein sequence ID" value="NUY02440.1"/>
    <property type="molecule type" value="Genomic_DNA"/>
</dbReference>
<dbReference type="GeneID" id="301107517"/>
<protein>
    <recommendedName>
        <fullName evidence="3">Integrase catalytic domain-containing protein</fullName>
    </recommendedName>
</protein>
<dbReference type="Proteomes" id="UP000594380">
    <property type="component" value="Unassembled WGS sequence"/>
</dbReference>
<sequence>MKQLAERMLAAALARQHQSEAQMLAATPRAATIASRLSAPQQHHLGRARQPCSRAVTGHRAKAPNQVWSWGTAWMPAAVKTKYYYGYMVLDVFSRKIAGHVRSARPRPN</sequence>
<name>A0A7Y6K103_9BURK</name>
<organism evidence="1 2">
    <name type="scientific">Paraburkholderia youngii</name>
    <dbReference type="NCBI Taxonomy" id="2782701"/>
    <lineage>
        <taxon>Bacteria</taxon>
        <taxon>Pseudomonadati</taxon>
        <taxon>Pseudomonadota</taxon>
        <taxon>Betaproteobacteria</taxon>
        <taxon>Burkholderiales</taxon>
        <taxon>Burkholderiaceae</taxon>
        <taxon>Paraburkholderia</taxon>
    </lineage>
</organism>
<dbReference type="RefSeq" id="WP_176108805.1">
    <property type="nucleotide sequence ID" value="NZ_JAALDK010000001.1"/>
</dbReference>
<accession>A0A7Y6K103</accession>
<reference evidence="1 2" key="1">
    <citation type="submission" date="2020-02" db="EMBL/GenBank/DDBJ databases">
        <title>Paraburkholderia simonii sp. nov. and Paraburkholderia youngii sp. nov. Brazilian and Mexican Mimosa-associated rhizobia.</title>
        <authorList>
            <person name="Mavima L."/>
            <person name="Beukes C.W."/>
            <person name="Chan W.Y."/>
            <person name="Palmer M."/>
            <person name="De Meyer S.E."/>
            <person name="James E.K."/>
            <person name="Venter S.N."/>
            <person name="Steenkamp E.T."/>
        </authorList>
    </citation>
    <scope>NUCLEOTIDE SEQUENCE [LARGE SCALE GENOMIC DNA]</scope>
    <source>
        <strain evidence="1 2">JPY169</strain>
    </source>
</reference>
<evidence type="ECO:0008006" key="3">
    <source>
        <dbReference type="Google" id="ProtNLM"/>
    </source>
</evidence>
<comment type="caution">
    <text evidence="1">The sequence shown here is derived from an EMBL/GenBank/DDBJ whole genome shotgun (WGS) entry which is preliminary data.</text>
</comment>